<name>A0A3A4ZD37_UNCKA</name>
<dbReference type="FunFam" id="3.40.50.720:FF:000203">
    <property type="entry name" value="D-3-phosphoglycerate dehydrogenase (SerA)"/>
    <property type="match status" value="1"/>
</dbReference>
<dbReference type="Proteomes" id="UP000265540">
    <property type="component" value="Unassembled WGS sequence"/>
</dbReference>
<dbReference type="Pfam" id="PF00389">
    <property type="entry name" value="2-Hacid_dh"/>
    <property type="match status" value="1"/>
</dbReference>
<keyword evidence="3" id="KW-0520">NAD</keyword>
<sequence>MTVKVLITREIPQAGLKVLEIYKDRIEIDYRQGPPLSKPELKKAIKEVDAIVPVIPDEIDKDVIDSAEKLKIIATYSVGYDHIDVKEATARGIFVGNTPGNLTEAVAEHSVALMMTLGRKTAEADRFCRAGKFKYWEPMKFIGPKFMGKTLGLIGFGRIGQHFARIARYGFNMRILYFDPIPHPEAESLLDAERVDLDTLLGNSDIVSIHCNLTEESKGMIGEQELKKMKPLAYLINTARGPIVNEESLVNALKEEWIAGAGLDVFEEEPKINPELIKMDNVVLSPHIASATWEARIQMSRMVAENVVDVLINNKPPRYLVNKDLAQNSVTSLS</sequence>
<evidence type="ECO:0000313" key="8">
    <source>
        <dbReference type="Proteomes" id="UP000265540"/>
    </source>
</evidence>
<feature type="domain" description="D-isomer specific 2-hydroxyacid dehydrogenase catalytic" evidence="5">
    <location>
        <begin position="5"/>
        <end position="322"/>
    </location>
</feature>
<reference evidence="7 8" key="1">
    <citation type="journal article" date="2017" name="ISME J.">
        <title>Energy and carbon metabolisms in a deep terrestrial subsurface fluid microbial community.</title>
        <authorList>
            <person name="Momper L."/>
            <person name="Jungbluth S.P."/>
            <person name="Lee M.D."/>
            <person name="Amend J.P."/>
        </authorList>
    </citation>
    <scope>NUCLEOTIDE SEQUENCE [LARGE SCALE GENOMIC DNA]</scope>
    <source>
        <strain evidence="7">SURF_46</strain>
    </source>
</reference>
<dbReference type="GO" id="GO:0016616">
    <property type="term" value="F:oxidoreductase activity, acting on the CH-OH group of donors, NAD or NADP as acceptor"/>
    <property type="evidence" value="ECO:0007669"/>
    <property type="project" value="InterPro"/>
</dbReference>
<evidence type="ECO:0000259" key="5">
    <source>
        <dbReference type="Pfam" id="PF00389"/>
    </source>
</evidence>
<dbReference type="CDD" id="cd05301">
    <property type="entry name" value="GDH"/>
    <property type="match status" value="1"/>
</dbReference>
<dbReference type="InterPro" id="IPR050857">
    <property type="entry name" value="D-2-hydroxyacid_DH"/>
</dbReference>
<organism evidence="7 8">
    <name type="scientific">candidate division WWE3 bacterium</name>
    <dbReference type="NCBI Taxonomy" id="2053526"/>
    <lineage>
        <taxon>Bacteria</taxon>
        <taxon>Katanobacteria</taxon>
    </lineage>
</organism>
<comment type="similarity">
    <text evidence="1 4">Belongs to the D-isomer specific 2-hydroxyacid dehydrogenase family.</text>
</comment>
<evidence type="ECO:0000256" key="2">
    <source>
        <dbReference type="ARBA" id="ARBA00023002"/>
    </source>
</evidence>
<protein>
    <submittedName>
        <fullName evidence="7">D-glycerate dehydrogenase</fullName>
    </submittedName>
</protein>
<feature type="domain" description="D-isomer specific 2-hydroxyacid dehydrogenase NAD-binding" evidence="6">
    <location>
        <begin position="111"/>
        <end position="289"/>
    </location>
</feature>
<dbReference type="InterPro" id="IPR036291">
    <property type="entry name" value="NAD(P)-bd_dom_sf"/>
</dbReference>
<evidence type="ECO:0000256" key="4">
    <source>
        <dbReference type="RuleBase" id="RU003719"/>
    </source>
</evidence>
<evidence type="ECO:0000256" key="1">
    <source>
        <dbReference type="ARBA" id="ARBA00005854"/>
    </source>
</evidence>
<dbReference type="EMBL" id="QZJF01000016">
    <property type="protein sequence ID" value="RJR27121.1"/>
    <property type="molecule type" value="Genomic_DNA"/>
</dbReference>
<dbReference type="PANTHER" id="PTHR42789:SF1">
    <property type="entry name" value="D-ISOMER SPECIFIC 2-HYDROXYACID DEHYDROGENASE FAMILY PROTEIN (AFU_ORTHOLOGUE AFUA_6G10090)"/>
    <property type="match status" value="1"/>
</dbReference>
<keyword evidence="2 4" id="KW-0560">Oxidoreductase</keyword>
<dbReference type="Gene3D" id="3.40.50.720">
    <property type="entry name" value="NAD(P)-binding Rossmann-like Domain"/>
    <property type="match status" value="2"/>
</dbReference>
<dbReference type="InterPro" id="IPR006140">
    <property type="entry name" value="D-isomer_DH_NAD-bd"/>
</dbReference>
<dbReference type="InterPro" id="IPR006139">
    <property type="entry name" value="D-isomer_2_OHA_DH_cat_dom"/>
</dbReference>
<dbReference type="SUPFAM" id="SSF51735">
    <property type="entry name" value="NAD(P)-binding Rossmann-fold domains"/>
    <property type="match status" value="1"/>
</dbReference>
<dbReference type="GO" id="GO:0051287">
    <property type="term" value="F:NAD binding"/>
    <property type="evidence" value="ECO:0007669"/>
    <property type="project" value="InterPro"/>
</dbReference>
<proteinExistence type="inferred from homology"/>
<evidence type="ECO:0000256" key="3">
    <source>
        <dbReference type="ARBA" id="ARBA00023027"/>
    </source>
</evidence>
<dbReference type="SUPFAM" id="SSF52283">
    <property type="entry name" value="Formate/glycerate dehydrogenase catalytic domain-like"/>
    <property type="match status" value="1"/>
</dbReference>
<accession>A0A3A4ZD37</accession>
<gene>
    <name evidence="7" type="ORF">C4561_03080</name>
</gene>
<dbReference type="AlphaFoldDB" id="A0A3A4ZD37"/>
<dbReference type="Pfam" id="PF02826">
    <property type="entry name" value="2-Hacid_dh_C"/>
    <property type="match status" value="1"/>
</dbReference>
<comment type="caution">
    <text evidence="7">The sequence shown here is derived from an EMBL/GenBank/DDBJ whole genome shotgun (WGS) entry which is preliminary data.</text>
</comment>
<dbReference type="PANTHER" id="PTHR42789">
    <property type="entry name" value="D-ISOMER SPECIFIC 2-HYDROXYACID DEHYDROGENASE FAMILY PROTEIN (AFU_ORTHOLOGUE AFUA_6G10090)"/>
    <property type="match status" value="1"/>
</dbReference>
<evidence type="ECO:0000313" key="7">
    <source>
        <dbReference type="EMBL" id="RJR27121.1"/>
    </source>
</evidence>
<evidence type="ECO:0000259" key="6">
    <source>
        <dbReference type="Pfam" id="PF02826"/>
    </source>
</evidence>